<dbReference type="PANTHER" id="PTHR42829:SF2">
    <property type="entry name" value="NADH-UBIQUINONE OXIDOREDUCTASE CHAIN 5"/>
    <property type="match status" value="1"/>
</dbReference>
<dbReference type="GO" id="GO:0015990">
    <property type="term" value="P:electron transport coupled proton transport"/>
    <property type="evidence" value="ECO:0007669"/>
    <property type="project" value="TreeGrafter"/>
</dbReference>
<evidence type="ECO:0000256" key="12">
    <source>
        <dbReference type="ARBA" id="ARBA00023075"/>
    </source>
</evidence>
<keyword evidence="12 16" id="KW-0830">Ubiquinone</keyword>
<evidence type="ECO:0000313" key="20">
    <source>
        <dbReference type="EMBL" id="BAV25171.1"/>
    </source>
</evidence>
<feature type="transmembrane region" description="Helical" evidence="16">
    <location>
        <begin position="339"/>
        <end position="363"/>
    </location>
</feature>
<reference evidence="20" key="1">
    <citation type="journal article" date="2017" name="Mar. Genomics">
        <title>Updated mitochondrial phylogeny of Pteriomorph and Heterodont Bivalvia, including deep-sea chemosymbiotic Bathymodiolus mussels, vesicomyid clams and the thyasirid clam Conchocele cf. bisecta.</title>
        <authorList>
            <person name="Ozawa G."/>
            <person name="Shimamura S."/>
            <person name="Takaki Y."/>
            <person name="Yokobori S."/>
            <person name="Ohara Y."/>
            <person name="Takishita K."/>
            <person name="Maruyama T."/>
            <person name="Fujikura K."/>
            <person name="Yoshida T."/>
        </authorList>
    </citation>
    <scope>NUCLEOTIDE SEQUENCE</scope>
</reference>
<evidence type="ECO:0000256" key="14">
    <source>
        <dbReference type="ARBA" id="ARBA00023136"/>
    </source>
</evidence>
<keyword evidence="8" id="KW-1278">Translocase</keyword>
<comment type="similarity">
    <text evidence="16">Belongs to the complex I subunit 5 family.</text>
</comment>
<sequence length="580" mass="64528">MGVFIGGGSILSALILLFYSLVMLIFVVYSFLNSYSFLIEIVLIKVGVFSFSFPVLLSWENYMVSMVVCFISGSVLLYSKVYMEGEHNYSRFINLVCLFVLSMNLLIFIPSLMFLFLGWDGLGIVSFILVIYYQNKNSLASGMITVLTNRLGDVFLFLSITMSSCLGYWCWVGFEALKGSMMHVDFFIFALSLVVAAMTKSAQFPFCAWLPAAMAAPTPVSALVHSSTLVTAGVFLLCRFSGVLLMNVEVCKMLYLVSLLTMMMSGMVCCVEWDMKKVIAFSTLSQLGVMMFSVSLGMVNFGMFHLVTHAVFKALMFLCAGFVISYCNHSQDFRCVGGFWWLSPFMSGSLIASVFCLGGMPFLSGFYSKDLILEEFLMGNMSMVGMVCLVLATVLTICYSLRLCVIVTMGKSGLIEMKGGGIKVYYIIPMFMLEALSVIEGSLIQSSYSSYSSLNFVFEYMKKSLVFLFVVGVLIGYFLLNSKKKYFYSMMNFIYSIMFLGDVSGQVVGKMGLSMAKSSFEVLDQGLFEKILGGSGLKKLGQSLSLVTMKIGHINSMYMIMFYFIVGYSLFMLVSLMLKV</sequence>
<dbReference type="PRINTS" id="PR01434">
    <property type="entry name" value="NADHDHGNASE5"/>
</dbReference>
<accession>A0A1B4WRJ3</accession>
<feature type="transmembrane region" description="Helical" evidence="16">
    <location>
        <begin position="278"/>
        <end position="304"/>
    </location>
</feature>
<evidence type="ECO:0000259" key="18">
    <source>
        <dbReference type="Pfam" id="PF00662"/>
    </source>
</evidence>
<feature type="domain" description="NADH-Ubiquinone oxidoreductase (complex I) chain 5 N-terminal" evidence="18">
    <location>
        <begin position="44"/>
        <end position="92"/>
    </location>
</feature>
<feature type="transmembrane region" description="Helical" evidence="16">
    <location>
        <begin position="115"/>
        <end position="133"/>
    </location>
</feature>
<evidence type="ECO:0000256" key="15">
    <source>
        <dbReference type="ARBA" id="ARBA00049551"/>
    </source>
</evidence>
<feature type="transmembrane region" description="Helical" evidence="16">
    <location>
        <begin position="154"/>
        <end position="174"/>
    </location>
</feature>
<feature type="transmembrane region" description="Helical" evidence="16">
    <location>
        <begin position="310"/>
        <end position="327"/>
    </location>
</feature>
<feature type="transmembrane region" description="Helical" evidence="16">
    <location>
        <begin position="492"/>
        <end position="509"/>
    </location>
</feature>
<name>A0A1B4WRJ3_9BIVA</name>
<evidence type="ECO:0000256" key="11">
    <source>
        <dbReference type="ARBA" id="ARBA00023027"/>
    </source>
</evidence>
<evidence type="ECO:0000256" key="4">
    <source>
        <dbReference type="ARBA" id="ARBA00022448"/>
    </source>
</evidence>
<evidence type="ECO:0000256" key="13">
    <source>
        <dbReference type="ARBA" id="ARBA00023128"/>
    </source>
</evidence>
<evidence type="ECO:0000256" key="7">
    <source>
        <dbReference type="ARBA" id="ARBA00022792"/>
    </source>
</evidence>
<feature type="domain" description="NADH dehydrogenase subunit 5 C-terminal" evidence="19">
    <location>
        <begin position="399"/>
        <end position="571"/>
    </location>
</feature>
<feature type="transmembrane region" description="Helical" evidence="16">
    <location>
        <begin position="35"/>
        <end position="56"/>
    </location>
</feature>
<feature type="transmembrane region" description="Helical" evidence="16">
    <location>
        <begin position="464"/>
        <end position="480"/>
    </location>
</feature>
<dbReference type="AlphaFoldDB" id="A0A1B4WRJ3"/>
<dbReference type="Pfam" id="PF00662">
    <property type="entry name" value="Proton_antipo_N"/>
    <property type="match status" value="1"/>
</dbReference>
<geneLocation type="mitochondrion" evidence="20"/>
<evidence type="ECO:0000256" key="5">
    <source>
        <dbReference type="ARBA" id="ARBA00022660"/>
    </source>
</evidence>
<comment type="function">
    <text evidence="16">Core subunit of the mitochondrial membrane respiratory chain NADH dehydrogenase (Complex I) which catalyzes electron transfer from NADH through the respiratory chain, using ubiquinone as an electron acceptor. Essential for the catalytic activity and assembly of complex I.</text>
</comment>
<dbReference type="InterPro" id="IPR003945">
    <property type="entry name" value="NU5C-like"/>
</dbReference>
<protein>
    <recommendedName>
        <fullName evidence="3 16">NADH-ubiquinone oxidoreductase chain 5</fullName>
        <ecNumber evidence="2 16">7.1.1.2</ecNumber>
    </recommendedName>
</protein>
<gene>
    <name evidence="20" type="primary">ND5</name>
</gene>
<feature type="domain" description="NADH:quinone oxidoreductase/Mrp antiporter transmembrane" evidence="17">
    <location>
        <begin position="111"/>
        <end position="396"/>
    </location>
</feature>
<dbReference type="GO" id="GO:0042773">
    <property type="term" value="P:ATP synthesis coupled electron transport"/>
    <property type="evidence" value="ECO:0007669"/>
    <property type="project" value="InterPro"/>
</dbReference>
<evidence type="ECO:0000256" key="8">
    <source>
        <dbReference type="ARBA" id="ARBA00022967"/>
    </source>
</evidence>
<evidence type="ECO:0000256" key="10">
    <source>
        <dbReference type="ARBA" id="ARBA00022989"/>
    </source>
</evidence>
<dbReference type="InterPro" id="IPR001750">
    <property type="entry name" value="ND/Mrp_TM"/>
</dbReference>
<dbReference type="EMBL" id="LC126312">
    <property type="protein sequence ID" value="BAV25171.1"/>
    <property type="molecule type" value="Genomic_DNA"/>
</dbReference>
<keyword evidence="14 16" id="KW-0472">Membrane</keyword>
<evidence type="ECO:0000259" key="17">
    <source>
        <dbReference type="Pfam" id="PF00361"/>
    </source>
</evidence>
<feature type="transmembrane region" description="Helical" evidence="16">
    <location>
        <begin position="424"/>
        <end position="444"/>
    </location>
</feature>
<dbReference type="GO" id="GO:0005743">
    <property type="term" value="C:mitochondrial inner membrane"/>
    <property type="evidence" value="ECO:0007669"/>
    <property type="project" value="UniProtKB-SubCell"/>
</dbReference>
<feature type="transmembrane region" description="Helical" evidence="16">
    <location>
        <begin position="383"/>
        <end position="403"/>
    </location>
</feature>
<keyword evidence="10 16" id="KW-1133">Transmembrane helix</keyword>
<evidence type="ECO:0000256" key="3">
    <source>
        <dbReference type="ARBA" id="ARBA00021096"/>
    </source>
</evidence>
<comment type="subcellular location">
    <subcellularLocation>
        <location evidence="1">Mitochondrion inner membrane</location>
        <topology evidence="1">Multi-pass membrane protein</topology>
    </subcellularLocation>
</comment>
<feature type="transmembrane region" description="Helical" evidence="16">
    <location>
        <begin position="62"/>
        <end position="79"/>
    </location>
</feature>
<keyword evidence="9" id="KW-0249">Electron transport</keyword>
<dbReference type="GO" id="GO:0003954">
    <property type="term" value="F:NADH dehydrogenase activity"/>
    <property type="evidence" value="ECO:0007669"/>
    <property type="project" value="TreeGrafter"/>
</dbReference>
<keyword evidence="13 16" id="KW-0496">Mitochondrion</keyword>
<feature type="transmembrane region" description="Helical" evidence="16">
    <location>
        <begin position="6"/>
        <end position="28"/>
    </location>
</feature>
<evidence type="ECO:0000256" key="2">
    <source>
        <dbReference type="ARBA" id="ARBA00012944"/>
    </source>
</evidence>
<keyword evidence="11 16" id="KW-0520">NAD</keyword>
<dbReference type="EC" id="7.1.1.2" evidence="2 16"/>
<evidence type="ECO:0000256" key="6">
    <source>
        <dbReference type="ARBA" id="ARBA00022692"/>
    </source>
</evidence>
<dbReference type="Pfam" id="PF06455">
    <property type="entry name" value="NADH5_C"/>
    <property type="match status" value="1"/>
</dbReference>
<feature type="transmembrane region" description="Helical" evidence="16">
    <location>
        <begin position="222"/>
        <end position="247"/>
    </location>
</feature>
<keyword evidence="7" id="KW-0999">Mitochondrion inner membrane</keyword>
<dbReference type="GO" id="GO:0008137">
    <property type="term" value="F:NADH dehydrogenase (ubiquinone) activity"/>
    <property type="evidence" value="ECO:0007669"/>
    <property type="project" value="UniProtKB-EC"/>
</dbReference>
<keyword evidence="4 16" id="KW-0813">Transport</keyword>
<dbReference type="InterPro" id="IPR010934">
    <property type="entry name" value="NADH_DH_su5_C"/>
</dbReference>
<organism evidence="20">
    <name type="scientific">Conchocele cf. bisecta HPD1644</name>
    <dbReference type="NCBI Taxonomy" id="1872713"/>
    <lineage>
        <taxon>Eukaryota</taxon>
        <taxon>Metazoa</taxon>
        <taxon>Spiralia</taxon>
        <taxon>Lophotrochozoa</taxon>
        <taxon>Mollusca</taxon>
        <taxon>Bivalvia</taxon>
        <taxon>Autobranchia</taxon>
        <taxon>Heteroconchia</taxon>
        <taxon>Euheterodonta</taxon>
        <taxon>Imparidentia</taxon>
        <taxon>Lucinida</taxon>
        <taxon>Thyasiroidea</taxon>
        <taxon>Thyasiridae</taxon>
        <taxon>Conchocele</taxon>
    </lineage>
</organism>
<evidence type="ECO:0000256" key="16">
    <source>
        <dbReference type="RuleBase" id="RU003404"/>
    </source>
</evidence>
<dbReference type="Pfam" id="PF00361">
    <property type="entry name" value="Proton_antipo_M"/>
    <property type="match status" value="1"/>
</dbReference>
<dbReference type="InterPro" id="IPR001516">
    <property type="entry name" value="Proton_antipo_N"/>
</dbReference>
<feature type="transmembrane region" description="Helical" evidence="16">
    <location>
        <begin position="91"/>
        <end position="109"/>
    </location>
</feature>
<keyword evidence="5" id="KW-0679">Respiratory chain</keyword>
<evidence type="ECO:0000256" key="9">
    <source>
        <dbReference type="ARBA" id="ARBA00022982"/>
    </source>
</evidence>
<evidence type="ECO:0000256" key="1">
    <source>
        <dbReference type="ARBA" id="ARBA00004448"/>
    </source>
</evidence>
<evidence type="ECO:0000259" key="19">
    <source>
        <dbReference type="Pfam" id="PF06455"/>
    </source>
</evidence>
<feature type="transmembrane region" description="Helical" evidence="16">
    <location>
        <begin position="186"/>
        <end position="210"/>
    </location>
</feature>
<keyword evidence="6 16" id="KW-0812">Transmembrane</keyword>
<dbReference type="PANTHER" id="PTHR42829">
    <property type="entry name" value="NADH-UBIQUINONE OXIDOREDUCTASE CHAIN 5"/>
    <property type="match status" value="1"/>
</dbReference>
<proteinExistence type="inferred from homology"/>
<feature type="transmembrane region" description="Helical" evidence="16">
    <location>
        <begin position="253"/>
        <end position="271"/>
    </location>
</feature>
<comment type="catalytic activity">
    <reaction evidence="15 16">
        <text>a ubiquinone + NADH + 5 H(+)(in) = a ubiquinol + NAD(+) + 4 H(+)(out)</text>
        <dbReference type="Rhea" id="RHEA:29091"/>
        <dbReference type="Rhea" id="RHEA-COMP:9565"/>
        <dbReference type="Rhea" id="RHEA-COMP:9566"/>
        <dbReference type="ChEBI" id="CHEBI:15378"/>
        <dbReference type="ChEBI" id="CHEBI:16389"/>
        <dbReference type="ChEBI" id="CHEBI:17976"/>
        <dbReference type="ChEBI" id="CHEBI:57540"/>
        <dbReference type="ChEBI" id="CHEBI:57945"/>
        <dbReference type="EC" id="7.1.1.2"/>
    </reaction>
</comment>
<feature type="transmembrane region" description="Helical" evidence="16">
    <location>
        <begin position="557"/>
        <end position="578"/>
    </location>
</feature>